<dbReference type="Proteomes" id="UP000887580">
    <property type="component" value="Unplaced"/>
</dbReference>
<proteinExistence type="predicted"/>
<evidence type="ECO:0000313" key="2">
    <source>
        <dbReference type="WBParaSite" id="PS1159_v2.g23370.t1"/>
    </source>
</evidence>
<reference evidence="2" key="1">
    <citation type="submission" date="2022-11" db="UniProtKB">
        <authorList>
            <consortium name="WormBaseParasite"/>
        </authorList>
    </citation>
    <scope>IDENTIFICATION</scope>
</reference>
<name>A0AC35G2C6_9BILA</name>
<sequence length="247" mass="28911">DICLIKLSRGWIYFRAYLWLFIVNALIAAYGFLIVVLCIDRYVALNKPLFYRLKFVRLKIRFLMVLGCCVLATICCTKWLGFNRIEWDNTFSENELVTSNPWYIVLRTVATIIQYFLSGIVMVILSVKNALKLRALDKSHFNELRMSEGPRNQWTKSHKLFEQEWYGVIELIINLSQVLYIQLNLLFFAYCSRTYRATLFNGFKFIAGFLKAVLTCSSRSGKGELEKTRAKHKINTGNFWNCTFLLQ</sequence>
<accession>A0AC35G2C6</accession>
<protein>
    <submittedName>
        <fullName evidence="2">Uncharacterized protein</fullName>
    </submittedName>
</protein>
<evidence type="ECO:0000313" key="1">
    <source>
        <dbReference type="Proteomes" id="UP000887580"/>
    </source>
</evidence>
<dbReference type="WBParaSite" id="PS1159_v2.g23370.t1">
    <property type="protein sequence ID" value="PS1159_v2.g23370.t1"/>
    <property type="gene ID" value="PS1159_v2.g23370"/>
</dbReference>
<organism evidence="1 2">
    <name type="scientific">Panagrolaimus sp. PS1159</name>
    <dbReference type="NCBI Taxonomy" id="55785"/>
    <lineage>
        <taxon>Eukaryota</taxon>
        <taxon>Metazoa</taxon>
        <taxon>Ecdysozoa</taxon>
        <taxon>Nematoda</taxon>
        <taxon>Chromadorea</taxon>
        <taxon>Rhabditida</taxon>
        <taxon>Tylenchina</taxon>
        <taxon>Panagrolaimomorpha</taxon>
        <taxon>Panagrolaimoidea</taxon>
        <taxon>Panagrolaimidae</taxon>
        <taxon>Panagrolaimus</taxon>
    </lineage>
</organism>